<dbReference type="AlphaFoldDB" id="A0A0K2TUR7"/>
<reference evidence="4" key="1">
    <citation type="submission" date="2014-05" db="EMBL/GenBank/DDBJ databases">
        <authorList>
            <person name="Chronopoulou M."/>
        </authorList>
    </citation>
    <scope>NUCLEOTIDE SEQUENCE</scope>
    <source>
        <tissue evidence="4">Whole organism</tissue>
    </source>
</reference>
<dbReference type="InterPro" id="IPR001394">
    <property type="entry name" value="Peptidase_C19_UCH"/>
</dbReference>
<name>A0A0K2TUR7_LEPSM</name>
<dbReference type="GO" id="GO:0016579">
    <property type="term" value="P:protein deubiquitination"/>
    <property type="evidence" value="ECO:0007669"/>
    <property type="project" value="InterPro"/>
</dbReference>
<dbReference type="PANTHER" id="PTHR24006:SF908">
    <property type="entry name" value="DEUBIQUITINATING APOPTOTIC INHIBITOR, ISOFORM A"/>
    <property type="match status" value="1"/>
</dbReference>
<dbReference type="InterPro" id="IPR018200">
    <property type="entry name" value="USP_CS"/>
</dbReference>
<feature type="region of interest" description="Disordered" evidence="2">
    <location>
        <begin position="76"/>
        <end position="123"/>
    </location>
</feature>
<evidence type="ECO:0000259" key="3">
    <source>
        <dbReference type="PROSITE" id="PS50235"/>
    </source>
</evidence>
<dbReference type="InterPro" id="IPR050164">
    <property type="entry name" value="Peptidase_C19"/>
</dbReference>
<feature type="compositionally biased region" description="Polar residues" evidence="2">
    <location>
        <begin position="89"/>
        <end position="112"/>
    </location>
</feature>
<protein>
    <submittedName>
        <fullName evidence="4">Ubiquitin carboxylterminal hydrolase 35like [Megachile rotundata]</fullName>
    </submittedName>
</protein>
<dbReference type="GO" id="GO:0004843">
    <property type="term" value="F:cysteine-type deubiquitinase activity"/>
    <property type="evidence" value="ECO:0007669"/>
    <property type="project" value="InterPro"/>
</dbReference>
<dbReference type="InterPro" id="IPR028889">
    <property type="entry name" value="USP"/>
</dbReference>
<feature type="compositionally biased region" description="Acidic residues" evidence="2">
    <location>
        <begin position="78"/>
        <end position="88"/>
    </location>
</feature>
<dbReference type="SUPFAM" id="SSF54001">
    <property type="entry name" value="Cysteine proteinases"/>
    <property type="match status" value="1"/>
</dbReference>
<dbReference type="PANTHER" id="PTHR24006">
    <property type="entry name" value="UBIQUITIN CARBOXYL-TERMINAL HYDROLASE"/>
    <property type="match status" value="1"/>
</dbReference>
<evidence type="ECO:0000256" key="1">
    <source>
        <dbReference type="ARBA" id="ARBA00009085"/>
    </source>
</evidence>
<sequence length="461" mass="52512">MRSYYSPGDFLKVGRPPWFEPGRQQDCSEFLKYLLDTLHETEKNSRKNVNSSAFGDKLGRDMSENLRSYSTSALNSIEENDQEPEPIQETDQTPTFDIGGSISSFCPSNQTESDSDFAMGSSNSLQSYSNDMRRWTTQENLSLTEEELTEEENDSGIQSVVDSISGSSDSMQQSEEFVSTVQKVFGGVLLNSYRCKNCNTVSKRKENFTDINLALPTNSTDPISVQNLLYDFLKIENLEGDNKYDCTSCGNLQDAEKSSKFIESPSHLTCTLLRFHFDREAKRRSKIFTEISYEKTLKLPSIDGVDQEYELYCIVLHSGYGSDSGHYYCFGRKSDDDTVWYNFNDSHVSPVNFDSFQERSKKFPRDTPYVLMYQRRGVNSSGVNELEKPLRPDLKAAVEKDNRAYLMDLDRNLFKSLSSDNSKKFNHKNDEDDDDNHGYDPTRSCHAGGKFDSFGGGRFIF</sequence>
<dbReference type="InterPro" id="IPR038765">
    <property type="entry name" value="Papain-like_cys_pep_sf"/>
</dbReference>
<dbReference type="PROSITE" id="PS00973">
    <property type="entry name" value="USP_2"/>
    <property type="match status" value="1"/>
</dbReference>
<evidence type="ECO:0000256" key="2">
    <source>
        <dbReference type="SAM" id="MobiDB-lite"/>
    </source>
</evidence>
<evidence type="ECO:0000313" key="4">
    <source>
        <dbReference type="EMBL" id="CDW29151.1"/>
    </source>
</evidence>
<dbReference type="GO" id="GO:0005829">
    <property type="term" value="C:cytosol"/>
    <property type="evidence" value="ECO:0007669"/>
    <property type="project" value="TreeGrafter"/>
</dbReference>
<dbReference type="EMBL" id="HACA01011790">
    <property type="protein sequence ID" value="CDW29151.1"/>
    <property type="molecule type" value="Transcribed_RNA"/>
</dbReference>
<dbReference type="PROSITE" id="PS50235">
    <property type="entry name" value="USP_3"/>
    <property type="match status" value="1"/>
</dbReference>
<keyword evidence="4" id="KW-0378">Hydrolase</keyword>
<dbReference type="Gene3D" id="3.90.70.10">
    <property type="entry name" value="Cysteine proteinases"/>
    <property type="match status" value="1"/>
</dbReference>
<organism evidence="4">
    <name type="scientific">Lepeophtheirus salmonis</name>
    <name type="common">Salmon louse</name>
    <name type="synonym">Caligus salmonis</name>
    <dbReference type="NCBI Taxonomy" id="72036"/>
    <lineage>
        <taxon>Eukaryota</taxon>
        <taxon>Metazoa</taxon>
        <taxon>Ecdysozoa</taxon>
        <taxon>Arthropoda</taxon>
        <taxon>Crustacea</taxon>
        <taxon>Multicrustacea</taxon>
        <taxon>Hexanauplia</taxon>
        <taxon>Copepoda</taxon>
        <taxon>Siphonostomatoida</taxon>
        <taxon>Caligidae</taxon>
        <taxon>Lepeophtheirus</taxon>
    </lineage>
</organism>
<dbReference type="GO" id="GO:0005634">
    <property type="term" value="C:nucleus"/>
    <property type="evidence" value="ECO:0007669"/>
    <property type="project" value="TreeGrafter"/>
</dbReference>
<proteinExistence type="inferred from homology"/>
<feature type="domain" description="USP" evidence="3">
    <location>
        <begin position="1"/>
        <end position="376"/>
    </location>
</feature>
<comment type="similarity">
    <text evidence="1">Belongs to the peptidase C19 family.</text>
</comment>
<dbReference type="Pfam" id="PF00443">
    <property type="entry name" value="UCH"/>
    <property type="match status" value="1"/>
</dbReference>
<dbReference type="OrthoDB" id="2420415at2759"/>
<accession>A0A0K2TUR7</accession>